<gene>
    <name evidence="1" type="ORF">S03H2_46411</name>
</gene>
<protein>
    <submittedName>
        <fullName evidence="1">Uncharacterized protein</fullName>
    </submittedName>
</protein>
<dbReference type="AlphaFoldDB" id="X1H0F3"/>
<dbReference type="Gene3D" id="3.40.50.150">
    <property type="entry name" value="Vaccinia Virus protein VP39"/>
    <property type="match status" value="1"/>
</dbReference>
<sequence length="43" mass="5162">LGQVKRIELEQLSDERYLVIIDKIYPTPEKYPRRPGVPERRPI</sequence>
<dbReference type="InterPro" id="IPR029063">
    <property type="entry name" value="SAM-dependent_MTases_sf"/>
</dbReference>
<name>X1H0F3_9ZZZZ</name>
<proteinExistence type="predicted"/>
<dbReference type="EMBL" id="BARU01029134">
    <property type="protein sequence ID" value="GAH63636.1"/>
    <property type="molecule type" value="Genomic_DNA"/>
</dbReference>
<feature type="non-terminal residue" evidence="1">
    <location>
        <position position="1"/>
    </location>
</feature>
<evidence type="ECO:0000313" key="1">
    <source>
        <dbReference type="EMBL" id="GAH63636.1"/>
    </source>
</evidence>
<organism evidence="1">
    <name type="scientific">marine sediment metagenome</name>
    <dbReference type="NCBI Taxonomy" id="412755"/>
    <lineage>
        <taxon>unclassified sequences</taxon>
        <taxon>metagenomes</taxon>
        <taxon>ecological metagenomes</taxon>
    </lineage>
</organism>
<comment type="caution">
    <text evidence="1">The sequence shown here is derived from an EMBL/GenBank/DDBJ whole genome shotgun (WGS) entry which is preliminary data.</text>
</comment>
<accession>X1H0F3</accession>
<reference evidence="1" key="1">
    <citation type="journal article" date="2014" name="Front. Microbiol.">
        <title>High frequency of phylogenetically diverse reductive dehalogenase-homologous genes in deep subseafloor sedimentary metagenomes.</title>
        <authorList>
            <person name="Kawai M."/>
            <person name="Futagami T."/>
            <person name="Toyoda A."/>
            <person name="Takaki Y."/>
            <person name="Nishi S."/>
            <person name="Hori S."/>
            <person name="Arai W."/>
            <person name="Tsubouchi T."/>
            <person name="Morono Y."/>
            <person name="Uchiyama I."/>
            <person name="Ito T."/>
            <person name="Fujiyama A."/>
            <person name="Inagaki F."/>
            <person name="Takami H."/>
        </authorList>
    </citation>
    <scope>NUCLEOTIDE SEQUENCE</scope>
    <source>
        <strain evidence="1">Expedition CK06-06</strain>
    </source>
</reference>